<gene>
    <name evidence="1" type="ORF">A3E89_00225</name>
</gene>
<sequence>MIMIKVNYFDSKRWGKGLGVGSTRCPDCKKIVPVMNEKGLSGDRKDDYLQFHCKLYSPQEECPTSEKPIRDLG</sequence>
<dbReference type="AlphaFoldDB" id="A0A1F5EPS2"/>
<dbReference type="EMBL" id="MFAA01000011">
    <property type="protein sequence ID" value="OGD69320.1"/>
    <property type="molecule type" value="Genomic_DNA"/>
</dbReference>
<accession>A0A1F5EPS2</accession>
<reference evidence="1 2" key="1">
    <citation type="journal article" date="2016" name="Nat. Commun.">
        <title>Thousands of microbial genomes shed light on interconnected biogeochemical processes in an aquifer system.</title>
        <authorList>
            <person name="Anantharaman K."/>
            <person name="Brown C.T."/>
            <person name="Hug L.A."/>
            <person name="Sharon I."/>
            <person name="Castelle C.J."/>
            <person name="Probst A.J."/>
            <person name="Thomas B.C."/>
            <person name="Singh A."/>
            <person name="Wilkins M.J."/>
            <person name="Karaoz U."/>
            <person name="Brodie E.L."/>
            <person name="Williams K.H."/>
            <person name="Hubbard S.S."/>
            <person name="Banfield J.F."/>
        </authorList>
    </citation>
    <scope>NUCLEOTIDE SEQUENCE [LARGE SCALE GENOMIC DNA]</scope>
</reference>
<evidence type="ECO:0000313" key="1">
    <source>
        <dbReference type="EMBL" id="OGD69320.1"/>
    </source>
</evidence>
<evidence type="ECO:0000313" key="2">
    <source>
        <dbReference type="Proteomes" id="UP000185891"/>
    </source>
</evidence>
<protein>
    <submittedName>
        <fullName evidence="1">Uncharacterized protein</fullName>
    </submittedName>
</protein>
<name>A0A1F5EPS2_9BACT</name>
<dbReference type="Proteomes" id="UP000185891">
    <property type="component" value="Unassembled WGS sequence"/>
</dbReference>
<comment type="caution">
    <text evidence="1">The sequence shown here is derived from an EMBL/GenBank/DDBJ whole genome shotgun (WGS) entry which is preliminary data.</text>
</comment>
<proteinExistence type="predicted"/>
<organism evidence="1 2">
    <name type="scientific">Candidatus Campbellbacteria bacterium RIFCSPHIGHO2_12_FULL_35_10</name>
    <dbReference type="NCBI Taxonomy" id="1797578"/>
    <lineage>
        <taxon>Bacteria</taxon>
        <taxon>Candidatus Campbelliibacteriota</taxon>
    </lineage>
</organism>